<evidence type="ECO:0000313" key="2">
    <source>
        <dbReference type="EMBL" id="RVT49773.1"/>
    </source>
</evidence>
<evidence type="ECO:0000256" key="1">
    <source>
        <dbReference type="SAM" id="SignalP"/>
    </source>
</evidence>
<evidence type="ECO:0000313" key="3">
    <source>
        <dbReference type="Proteomes" id="UP000288178"/>
    </source>
</evidence>
<gene>
    <name evidence="2" type="ORF">ENE75_19235</name>
</gene>
<feature type="signal peptide" evidence="1">
    <location>
        <begin position="1"/>
        <end position="28"/>
    </location>
</feature>
<comment type="caution">
    <text evidence="2">The sequence shown here is derived from an EMBL/GenBank/DDBJ whole genome shotgun (WGS) entry which is preliminary data.</text>
</comment>
<sequence>MPHAPASTNRPGLATLVAGLAFCGLAQAAAPGSIVTGTLGASAGGSDGHGTVDLGLWAQPHTSGESTGFDNSVTWRSEGGLLAADGSTLLYAAVGPDPATSFSQLQSQWSAQFFNAGTAPGTLSFDVIIDAVIVERVDFEGIWVPTGGDLDWLAQAHASVAWRQHYPLGGADSGTLDFTQSGSTTLSFRSAVLQPGEQFGLTLDSTAFAQAASGLTLTCLQAVPVLGGCDLRPADGHASVNLMLRIDGLQVSAVPEPASALMVGGGLALLVGAARRRRASFS</sequence>
<organism evidence="2 3">
    <name type="scientific">Rubrivivax albus</name>
    <dbReference type="NCBI Taxonomy" id="2499835"/>
    <lineage>
        <taxon>Bacteria</taxon>
        <taxon>Pseudomonadati</taxon>
        <taxon>Pseudomonadota</taxon>
        <taxon>Betaproteobacteria</taxon>
        <taxon>Burkholderiales</taxon>
        <taxon>Sphaerotilaceae</taxon>
        <taxon>Rubrivivax</taxon>
    </lineage>
</organism>
<dbReference type="InterPro" id="IPR013424">
    <property type="entry name" value="Ice-binding_C"/>
</dbReference>
<protein>
    <submittedName>
        <fullName evidence="2">PEP-CTERM sorting domain-containing protein</fullName>
    </submittedName>
</protein>
<dbReference type="Proteomes" id="UP000288178">
    <property type="component" value="Unassembled WGS sequence"/>
</dbReference>
<keyword evidence="1" id="KW-0732">Signal</keyword>
<dbReference type="RefSeq" id="WP_128199945.1">
    <property type="nucleotide sequence ID" value="NZ_SACT01000007.1"/>
</dbReference>
<name>A0A3S2TKJ8_9BURK</name>
<proteinExistence type="predicted"/>
<reference evidence="2 3" key="1">
    <citation type="submission" date="2019-01" db="EMBL/GenBank/DDBJ databases">
        <authorList>
            <person name="Chen W.-M."/>
        </authorList>
    </citation>
    <scope>NUCLEOTIDE SEQUENCE [LARGE SCALE GENOMIC DNA]</scope>
    <source>
        <strain evidence="2 3">ICH-3</strain>
    </source>
</reference>
<keyword evidence="3" id="KW-1185">Reference proteome</keyword>
<dbReference type="NCBIfam" id="TIGR02595">
    <property type="entry name" value="PEP_CTERM"/>
    <property type="match status" value="1"/>
</dbReference>
<dbReference type="AlphaFoldDB" id="A0A3S2TKJ8"/>
<dbReference type="EMBL" id="SACT01000007">
    <property type="protein sequence ID" value="RVT49773.1"/>
    <property type="molecule type" value="Genomic_DNA"/>
</dbReference>
<accession>A0A3S2TKJ8</accession>
<feature type="chain" id="PRO_5018549302" evidence="1">
    <location>
        <begin position="29"/>
        <end position="282"/>
    </location>
</feature>